<feature type="compositionally biased region" description="Polar residues" evidence="6">
    <location>
        <begin position="94"/>
        <end position="108"/>
    </location>
</feature>
<keyword evidence="3" id="KW-0963">Cytoplasm</keyword>
<dbReference type="GO" id="GO:0031087">
    <property type="term" value="P:deadenylation-independent decapping of nuclear-transcribed mRNA"/>
    <property type="evidence" value="ECO:0007669"/>
    <property type="project" value="InterPro"/>
</dbReference>
<feature type="compositionally biased region" description="Basic and acidic residues" evidence="6">
    <location>
        <begin position="909"/>
        <end position="919"/>
    </location>
</feature>
<dbReference type="Pfam" id="PF24106">
    <property type="entry name" value="Beta-prop_EDC4L"/>
    <property type="match status" value="1"/>
</dbReference>
<comment type="caution">
    <text evidence="8">The sequence shown here is derived from an EMBL/GenBank/DDBJ whole genome shotgun (WGS) entry which is preliminary data.</text>
</comment>
<keyword evidence="5" id="KW-0677">Repeat</keyword>
<dbReference type="InterPro" id="IPR045152">
    <property type="entry name" value="EDC4-like"/>
</dbReference>
<dbReference type="InterPro" id="IPR055393">
    <property type="entry name" value="Beta-prop_EDC4L"/>
</dbReference>
<feature type="compositionally biased region" description="Low complexity" evidence="6">
    <location>
        <begin position="153"/>
        <end position="185"/>
    </location>
</feature>
<feature type="compositionally biased region" description="Basic residues" evidence="6">
    <location>
        <begin position="899"/>
        <end position="908"/>
    </location>
</feature>
<evidence type="ECO:0000256" key="3">
    <source>
        <dbReference type="ARBA" id="ARBA00022490"/>
    </source>
</evidence>
<comment type="subcellular location">
    <subcellularLocation>
        <location evidence="1">Cytoplasm</location>
        <location evidence="1">P-body</location>
    </subcellularLocation>
</comment>
<reference evidence="8 9" key="1">
    <citation type="submission" date="2023-08" db="EMBL/GenBank/DDBJ databases">
        <title>Black Yeasts Isolated from many extreme environments.</title>
        <authorList>
            <person name="Coleine C."/>
            <person name="Stajich J.E."/>
            <person name="Selbmann L."/>
        </authorList>
    </citation>
    <scope>NUCLEOTIDE SEQUENCE [LARGE SCALE GENOMIC DNA]</scope>
    <source>
        <strain evidence="8 9">CCFEE 5910</strain>
    </source>
</reference>
<dbReference type="FunFam" id="2.130.10.10:FF:000817">
    <property type="entry name" value="WGS project CABT00000000 data, contig 2.15"/>
    <property type="match status" value="1"/>
</dbReference>
<dbReference type="SUPFAM" id="SSF50978">
    <property type="entry name" value="WD40 repeat-like"/>
    <property type="match status" value="1"/>
</dbReference>
<dbReference type="GO" id="GO:0000932">
    <property type="term" value="C:P-body"/>
    <property type="evidence" value="ECO:0007669"/>
    <property type="project" value="UniProtKB-SubCell"/>
</dbReference>
<dbReference type="Proteomes" id="UP001309876">
    <property type="component" value="Unassembled WGS sequence"/>
</dbReference>
<feature type="region of interest" description="Disordered" evidence="6">
    <location>
        <begin position="1"/>
        <end position="66"/>
    </location>
</feature>
<feature type="region of interest" description="Disordered" evidence="6">
    <location>
        <begin position="125"/>
        <end position="303"/>
    </location>
</feature>
<evidence type="ECO:0000256" key="6">
    <source>
        <dbReference type="SAM" id="MobiDB-lite"/>
    </source>
</evidence>
<dbReference type="InterPro" id="IPR015943">
    <property type="entry name" value="WD40/YVTN_repeat-like_dom_sf"/>
</dbReference>
<feature type="domain" description="EDC4-like protein pdc1 beta-propeller" evidence="7">
    <location>
        <begin position="501"/>
        <end position="702"/>
    </location>
</feature>
<organism evidence="8 9">
    <name type="scientific">Lithohypha guttulata</name>
    <dbReference type="NCBI Taxonomy" id="1690604"/>
    <lineage>
        <taxon>Eukaryota</taxon>
        <taxon>Fungi</taxon>
        <taxon>Dikarya</taxon>
        <taxon>Ascomycota</taxon>
        <taxon>Pezizomycotina</taxon>
        <taxon>Eurotiomycetes</taxon>
        <taxon>Chaetothyriomycetidae</taxon>
        <taxon>Chaetothyriales</taxon>
        <taxon>Trichomeriaceae</taxon>
        <taxon>Lithohypha</taxon>
    </lineage>
</organism>
<evidence type="ECO:0000256" key="5">
    <source>
        <dbReference type="ARBA" id="ARBA00022737"/>
    </source>
</evidence>
<evidence type="ECO:0000313" key="9">
    <source>
        <dbReference type="Proteomes" id="UP001309876"/>
    </source>
</evidence>
<dbReference type="Gene3D" id="2.130.10.10">
    <property type="entry name" value="YVTN repeat-like/Quinoprotein amine dehydrogenase"/>
    <property type="match status" value="1"/>
</dbReference>
<protein>
    <recommendedName>
        <fullName evidence="7">EDC4-like protein pdc1 beta-propeller domain-containing protein</fullName>
    </recommendedName>
</protein>
<evidence type="ECO:0000259" key="7">
    <source>
        <dbReference type="Pfam" id="PF24106"/>
    </source>
</evidence>
<dbReference type="InterPro" id="IPR036322">
    <property type="entry name" value="WD40_repeat_dom_sf"/>
</dbReference>
<accession>A0AAN7T1Q5</accession>
<feature type="compositionally biased region" description="Low complexity" evidence="6">
    <location>
        <begin position="56"/>
        <end position="66"/>
    </location>
</feature>
<keyword evidence="4" id="KW-0853">WD repeat</keyword>
<sequence length="1374" mass="149955">MSTPDPSLQALLANLRPRSQASTSNHPDAHNSPRDVSMSLTSTSAGPTSPPPPFSPTLLSSHPGSNAATAQNLLNLLNFGNVAAQAAPATRSASESISQGSATRPGQENTFTAADLLRRAAATSSVSRSTSVANPQSPGLTPQQPSREVPDDATSAPAASASLAPAFTTTHSDAPQPQPAPSSQATQKPLFTYKNPFDALRASRPHTPQKHHQPTVETPQQETPQKELPQEEIPLQSIEDQPTEEIRDDVMPDRVKLTPKSRAPQSATPAPSNGLEKGDQLQEENPATKPQAESKPILDVATTEVPEQAVVATSEDPMDDTGGSMPPTNGMQQRVVPVLTFPVKAFVSITLNLPSPASAYVREDGIMEISRLKKEFDQVDRSLAVASSKYITYALVKNGGMRIIRQDDGKDRQIFKHTHDRIFNVAICTSTTTAPSTDHQSVLGTGVSGSVYYATLCRQGYDMFDADELERESLTFPAYPQTDENPQGGVLKTRTKRSSRHPEFFAIGRGKTISIVWPATVMNSNYTVAEDNRRVDVEKFFAERPLQILTGKAGKDFTFSEDDTTIVSLDKVGRLRFWDIQRLVDEDNARSVHITPYIITQPALSLAISSPAEKPWPTSVLFVDKNRPYTKGGALRYVLVGLRQNHTLQLWDIALGKAVQELNLPRENDTDAICSVSYHPPTGMITVGHPTRNSIFFIHLSAPRYTLSSNLSQATFISRVAAKDPDIPKPESTACMSGIREISFAGRGQLRSVELLPVHKQVENVQSESNDALFELYVAHSTGVTCLVINKEDLGLDTDNKPVRATKAQEAGLLTLKDLKLGSVIEDDVGVKSPAPEPAQPVKVEPKKKSKAKKNKDLLDEPTNGLGQPFAQASEVIEPVAQEPISTETTAVEQPSTKKDKKDKKQKQDKHADTSRKPETSSSGIEEPALPRQGESTLPQSESLSMSISGDWLDKEMKKLENGVSTEFKKELDLLYQNIKTDRASQDQASASRQEAVLRVVSNTLNTNVEKTLTHILRTQMEQVVVPSVVQTLSTSISQQITQTVAQHVKKELGSELPVQIDRTLQSQQMLTGIADSISTRINGQLEREINQAISGTVASSMKAIATSTAAEAVSVAETRMADQVAHMSRQHAAFSEKIEQLNGALQTVTTTLQSMMQAQTTFQSQVLDDLRQARAQELLRPASPMNASTVLSPSSSVKALPARTKNKADLEIEEIASLLEQRKYEEGSIKWLQSAQPAKVFDDLFVRYTPDYLATDVTPLVAFSIGVTVANSLATNTQRRLEWIEAAFHAVDFRDREILELRAHAPSLITTVVQKLENTYVQRAQVDPHDEVIRIIPPLLKTARTLLAAFEAIESGSMPELTYVTGDARGVIM</sequence>
<feature type="region of interest" description="Disordered" evidence="6">
    <location>
        <begin position="881"/>
        <end position="945"/>
    </location>
</feature>
<feature type="compositionally biased region" description="Polar residues" evidence="6">
    <location>
        <begin position="884"/>
        <end position="895"/>
    </location>
</feature>
<name>A0AAN7T1Q5_9EURO</name>
<feature type="region of interest" description="Disordered" evidence="6">
    <location>
        <begin position="829"/>
        <end position="868"/>
    </location>
</feature>
<dbReference type="EMBL" id="JAVRRJ010000002">
    <property type="protein sequence ID" value="KAK5087836.1"/>
    <property type="molecule type" value="Genomic_DNA"/>
</dbReference>
<keyword evidence="9" id="KW-1185">Reference proteome</keyword>
<feature type="compositionally biased region" description="Polar residues" evidence="6">
    <location>
        <begin position="17"/>
        <end position="26"/>
    </location>
</feature>
<evidence type="ECO:0000256" key="2">
    <source>
        <dbReference type="ARBA" id="ARBA00009639"/>
    </source>
</evidence>
<feature type="compositionally biased region" description="Basic and acidic residues" evidence="6">
    <location>
        <begin position="244"/>
        <end position="256"/>
    </location>
</feature>
<evidence type="ECO:0000256" key="1">
    <source>
        <dbReference type="ARBA" id="ARBA00004201"/>
    </source>
</evidence>
<dbReference type="PANTHER" id="PTHR15598">
    <property type="entry name" value="ENHANCER OF MRNA-DECAPPING PROTEIN 4"/>
    <property type="match status" value="1"/>
</dbReference>
<feature type="compositionally biased region" description="Basic residues" evidence="6">
    <location>
        <begin position="203"/>
        <end position="213"/>
    </location>
</feature>
<feature type="region of interest" description="Disordered" evidence="6">
    <location>
        <begin position="85"/>
        <end position="108"/>
    </location>
</feature>
<evidence type="ECO:0000313" key="8">
    <source>
        <dbReference type="EMBL" id="KAK5087836.1"/>
    </source>
</evidence>
<comment type="similarity">
    <text evidence="2">Belongs to the WD repeat EDC4 family.</text>
</comment>
<feature type="compositionally biased region" description="Polar residues" evidence="6">
    <location>
        <begin position="934"/>
        <end position="945"/>
    </location>
</feature>
<proteinExistence type="inferred from homology"/>
<feature type="compositionally biased region" description="Polar residues" evidence="6">
    <location>
        <begin position="134"/>
        <end position="146"/>
    </location>
</feature>
<gene>
    <name evidence="8" type="ORF">LTR05_002051</name>
</gene>
<dbReference type="PANTHER" id="PTHR15598:SF5">
    <property type="entry name" value="ENHANCER OF MRNA-DECAPPING PROTEIN 4"/>
    <property type="match status" value="1"/>
</dbReference>
<evidence type="ECO:0000256" key="4">
    <source>
        <dbReference type="ARBA" id="ARBA00022574"/>
    </source>
</evidence>